<evidence type="ECO:0000313" key="6">
    <source>
        <dbReference type="Proteomes" id="UP000824107"/>
    </source>
</evidence>
<reference evidence="5" key="1">
    <citation type="submission" date="2020-10" db="EMBL/GenBank/DDBJ databases">
        <authorList>
            <person name="Gilroy R."/>
        </authorList>
    </citation>
    <scope>NUCLEOTIDE SEQUENCE</scope>
    <source>
        <strain evidence="5">ChiW3-316</strain>
    </source>
</reference>
<evidence type="ECO:0000259" key="3">
    <source>
        <dbReference type="Pfam" id="PF00890"/>
    </source>
</evidence>
<organism evidence="5 6">
    <name type="scientific">Candidatus Scatocola faecipullorum</name>
    <dbReference type="NCBI Taxonomy" id="2840917"/>
    <lineage>
        <taxon>Bacteria</taxon>
        <taxon>Pseudomonadati</taxon>
        <taxon>Pseudomonadota</taxon>
        <taxon>Alphaproteobacteria</taxon>
        <taxon>Rhodospirillales</taxon>
        <taxon>Rhodospirillaceae</taxon>
        <taxon>Rhodospirillaceae incertae sedis</taxon>
        <taxon>Candidatus Scatocola</taxon>
    </lineage>
</organism>
<feature type="domain" description="FAD-dependent oxidoreductase 2 FAD-binding" evidence="3">
    <location>
        <begin position="99"/>
        <end position="129"/>
    </location>
</feature>
<feature type="domain" description="FAD-dependent protein C-terminal" evidence="4">
    <location>
        <begin position="286"/>
        <end position="482"/>
    </location>
</feature>
<dbReference type="Gene3D" id="3.50.50.60">
    <property type="entry name" value="FAD/NAD(P)-binding domain"/>
    <property type="match status" value="2"/>
</dbReference>
<dbReference type="PANTHER" id="PTHR42842:SF3">
    <property type="entry name" value="FAD_NAD(P)-BINDING OXIDOREDUCTASE FAMILY PROTEIN"/>
    <property type="match status" value="1"/>
</dbReference>
<dbReference type="Pfam" id="PF21688">
    <property type="entry name" value="FAD-depend_C"/>
    <property type="match status" value="1"/>
</dbReference>
<sequence length="529" mass="57485">MIRVNNIQANLNVDLAGLKEIVSIKTGLDPEYIKSVKIAKKSVDARNKGNVHFVYSLDMEVWGDEDYIATILAWKDIELIKERPVLVIRKQQPGNIRPLVVGSGPAGMFAGLALAEAGLKPVIIERGKPVDERQKDVSLFWRTGKLKPDSNVQFGEGGAGTFSDGKLMTGIKKDKYSAKVLQELAAAGAPEEILYLAKPHIGTDKLVTVVQNIRKKIIALGGEYRFGECLCGLAVEENRLRAVQIRRADGTVYEQPTEKLILAVGHSARDTFEMLYEAGVVMERKPFSIGARIEHLQTMIDVAQYGRYAGRAELGAADYKLAVHLANGRSAYTFCMCPGGEVVAAASEPGRVVTNGMSLFARNKENANAALLVGVNPEDFGGTHPLQGMFWQRELEAKAFELGGGNYHAPAQLVGDFLAGRASSEAGTVRPSYRPGVKFTDLARLFPPYVTETLRQAILQMDRKLKGFANPDAVLTAIETRSSSPVRILRDETFQSNIRGLYPCGEGAGYAGGIVSSAVDGLRICIMAD</sequence>
<protein>
    <submittedName>
        <fullName evidence="5">FAD-binding protein</fullName>
    </submittedName>
</protein>
<gene>
    <name evidence="5" type="ORF">IAD20_01130</name>
</gene>
<keyword evidence="1" id="KW-0285">Flavoprotein</keyword>
<evidence type="ECO:0000256" key="2">
    <source>
        <dbReference type="ARBA" id="ARBA00023002"/>
    </source>
</evidence>
<dbReference type="SUPFAM" id="SSF51905">
    <property type="entry name" value="FAD/NAD(P)-binding domain"/>
    <property type="match status" value="1"/>
</dbReference>
<dbReference type="InterPro" id="IPR028348">
    <property type="entry name" value="FAD-binding_protein"/>
</dbReference>
<dbReference type="Proteomes" id="UP000824107">
    <property type="component" value="Unassembled WGS sequence"/>
</dbReference>
<dbReference type="GO" id="GO:0016491">
    <property type="term" value="F:oxidoreductase activity"/>
    <property type="evidence" value="ECO:0007669"/>
    <property type="project" value="UniProtKB-KW"/>
</dbReference>
<accession>A0A9D1M2W1</accession>
<evidence type="ECO:0000259" key="4">
    <source>
        <dbReference type="Pfam" id="PF21688"/>
    </source>
</evidence>
<evidence type="ECO:0000313" key="5">
    <source>
        <dbReference type="EMBL" id="HIU52666.1"/>
    </source>
</evidence>
<name>A0A9D1M2W1_9PROT</name>
<dbReference type="PANTHER" id="PTHR42842">
    <property type="entry name" value="FAD/NAD(P)-BINDING OXIDOREDUCTASE"/>
    <property type="match status" value="1"/>
</dbReference>
<proteinExistence type="predicted"/>
<keyword evidence="2" id="KW-0560">Oxidoreductase</keyword>
<dbReference type="AlphaFoldDB" id="A0A9D1M2W1"/>
<dbReference type="InterPro" id="IPR049516">
    <property type="entry name" value="FAD-depend_C"/>
</dbReference>
<dbReference type="InterPro" id="IPR003953">
    <property type="entry name" value="FAD-dep_OxRdtase_2_FAD-bd"/>
</dbReference>
<dbReference type="PIRSF" id="PIRSF038984">
    <property type="entry name" value="FAD_binding_protein"/>
    <property type="match status" value="1"/>
</dbReference>
<dbReference type="InterPro" id="IPR036188">
    <property type="entry name" value="FAD/NAD-bd_sf"/>
</dbReference>
<evidence type="ECO:0000256" key="1">
    <source>
        <dbReference type="ARBA" id="ARBA00022630"/>
    </source>
</evidence>
<dbReference type="Gene3D" id="3.30.70.2700">
    <property type="match status" value="1"/>
</dbReference>
<comment type="caution">
    <text evidence="5">The sequence shown here is derived from an EMBL/GenBank/DDBJ whole genome shotgun (WGS) entry which is preliminary data.</text>
</comment>
<dbReference type="Pfam" id="PF00890">
    <property type="entry name" value="FAD_binding_2"/>
    <property type="match status" value="1"/>
</dbReference>
<reference evidence="5" key="2">
    <citation type="journal article" date="2021" name="PeerJ">
        <title>Extensive microbial diversity within the chicken gut microbiome revealed by metagenomics and culture.</title>
        <authorList>
            <person name="Gilroy R."/>
            <person name="Ravi A."/>
            <person name="Getino M."/>
            <person name="Pursley I."/>
            <person name="Horton D.L."/>
            <person name="Alikhan N.F."/>
            <person name="Baker D."/>
            <person name="Gharbi K."/>
            <person name="Hall N."/>
            <person name="Watson M."/>
            <person name="Adriaenssens E.M."/>
            <person name="Foster-Nyarko E."/>
            <person name="Jarju S."/>
            <person name="Secka A."/>
            <person name="Antonio M."/>
            <person name="Oren A."/>
            <person name="Chaudhuri R.R."/>
            <person name="La Ragione R."/>
            <person name="Hildebrand F."/>
            <person name="Pallen M.J."/>
        </authorList>
    </citation>
    <scope>NUCLEOTIDE SEQUENCE</scope>
    <source>
        <strain evidence="5">ChiW3-316</strain>
    </source>
</reference>
<dbReference type="EMBL" id="DVNC01000012">
    <property type="protein sequence ID" value="HIU52666.1"/>
    <property type="molecule type" value="Genomic_DNA"/>
</dbReference>